<proteinExistence type="predicted"/>
<sequence>MTQNLNPVTVGITGGSASGKSTLAKHIANELNGHKSVIVNQDLYFRDYAEYSPEEREKVITANHPDGICWDVLINHINKLVSGEPVTVPAPGTRAALGNRPQDKLETGDLIILEGHLIFWNQQIRDLMDLKLFIDVDPHERVLR</sequence>
<protein>
    <recommendedName>
        <fullName evidence="1">Phosphoribulokinase/uridine kinase domain-containing protein</fullName>
    </recommendedName>
</protein>
<dbReference type="InterPro" id="IPR006083">
    <property type="entry name" value="PRK/URK"/>
</dbReference>
<organism evidence="2">
    <name type="scientific">marine metagenome</name>
    <dbReference type="NCBI Taxonomy" id="408172"/>
    <lineage>
        <taxon>unclassified sequences</taxon>
        <taxon>metagenomes</taxon>
        <taxon>ecological metagenomes</taxon>
    </lineage>
</organism>
<feature type="non-terminal residue" evidence="2">
    <location>
        <position position="144"/>
    </location>
</feature>
<feature type="domain" description="Phosphoribulokinase/uridine kinase" evidence="1">
    <location>
        <begin position="10"/>
        <end position="137"/>
    </location>
</feature>
<dbReference type="InterPro" id="IPR027417">
    <property type="entry name" value="P-loop_NTPase"/>
</dbReference>
<dbReference type="PRINTS" id="PR00988">
    <property type="entry name" value="URIDINKINASE"/>
</dbReference>
<dbReference type="Gene3D" id="3.40.50.300">
    <property type="entry name" value="P-loop containing nucleotide triphosphate hydrolases"/>
    <property type="match status" value="1"/>
</dbReference>
<accession>A0A382RKW4</accession>
<dbReference type="GO" id="GO:0016301">
    <property type="term" value="F:kinase activity"/>
    <property type="evidence" value="ECO:0007669"/>
    <property type="project" value="InterPro"/>
</dbReference>
<evidence type="ECO:0000259" key="1">
    <source>
        <dbReference type="Pfam" id="PF00485"/>
    </source>
</evidence>
<evidence type="ECO:0000313" key="2">
    <source>
        <dbReference type="EMBL" id="SVC97628.1"/>
    </source>
</evidence>
<dbReference type="GO" id="GO:0005524">
    <property type="term" value="F:ATP binding"/>
    <property type="evidence" value="ECO:0007669"/>
    <property type="project" value="InterPro"/>
</dbReference>
<dbReference type="PANTHER" id="PTHR10285">
    <property type="entry name" value="URIDINE KINASE"/>
    <property type="match status" value="1"/>
</dbReference>
<dbReference type="EMBL" id="UINC01122052">
    <property type="protein sequence ID" value="SVC97628.1"/>
    <property type="molecule type" value="Genomic_DNA"/>
</dbReference>
<gene>
    <name evidence="2" type="ORF">METZ01_LOCUS350482</name>
</gene>
<reference evidence="2" key="1">
    <citation type="submission" date="2018-05" db="EMBL/GenBank/DDBJ databases">
        <authorList>
            <person name="Lanie J.A."/>
            <person name="Ng W.-L."/>
            <person name="Kazmierczak K.M."/>
            <person name="Andrzejewski T.M."/>
            <person name="Davidsen T.M."/>
            <person name="Wayne K.J."/>
            <person name="Tettelin H."/>
            <person name="Glass J.I."/>
            <person name="Rusch D."/>
            <person name="Podicherti R."/>
            <person name="Tsui H.-C.T."/>
            <person name="Winkler M.E."/>
        </authorList>
    </citation>
    <scope>NUCLEOTIDE SEQUENCE</scope>
</reference>
<dbReference type="Pfam" id="PF00485">
    <property type="entry name" value="PRK"/>
    <property type="match status" value="1"/>
</dbReference>
<dbReference type="AlphaFoldDB" id="A0A382RKW4"/>
<dbReference type="SUPFAM" id="SSF52540">
    <property type="entry name" value="P-loop containing nucleoside triphosphate hydrolases"/>
    <property type="match status" value="1"/>
</dbReference>
<name>A0A382RKW4_9ZZZZ</name>